<accession>A0A4Y9YLN4</accession>
<keyword evidence="9" id="KW-0539">Nucleus</keyword>
<dbReference type="InterPro" id="IPR013255">
    <property type="entry name" value="Spc25_C"/>
</dbReference>
<dbReference type="AlphaFoldDB" id="A0A4Y9YLN4"/>
<keyword evidence="4 9" id="KW-0498">Mitosis</keyword>
<evidence type="ECO:0000256" key="2">
    <source>
        <dbReference type="ARBA" id="ARBA00022454"/>
    </source>
</evidence>
<keyword evidence="2 9" id="KW-0158">Chromosome</keyword>
<evidence type="ECO:0000256" key="8">
    <source>
        <dbReference type="ARBA" id="ARBA00023328"/>
    </source>
</evidence>
<dbReference type="CDD" id="cd23784">
    <property type="entry name" value="RWD_Spc25"/>
    <property type="match status" value="1"/>
</dbReference>
<dbReference type="GO" id="GO:0051301">
    <property type="term" value="P:cell division"/>
    <property type="evidence" value="ECO:0007669"/>
    <property type="project" value="UniProtKB-UniRule"/>
</dbReference>
<dbReference type="OrthoDB" id="4056921at2759"/>
<dbReference type="PANTHER" id="PTHR14281:SF0">
    <property type="entry name" value="KINETOCHORE PROTEIN SPC25"/>
    <property type="match status" value="1"/>
</dbReference>
<dbReference type="Pfam" id="PF08234">
    <property type="entry name" value="Spindle_Spc25"/>
    <property type="match status" value="1"/>
</dbReference>
<keyword evidence="7 9" id="KW-0131">Cell cycle</keyword>
<evidence type="ECO:0000256" key="4">
    <source>
        <dbReference type="ARBA" id="ARBA00022776"/>
    </source>
</evidence>
<dbReference type="Proteomes" id="UP000814176">
    <property type="component" value="Unassembled WGS sequence"/>
</dbReference>
<dbReference type="RefSeq" id="XP_047778957.1">
    <property type="nucleotide sequence ID" value="XM_047923785.1"/>
</dbReference>
<keyword evidence="3 9" id="KW-0132">Cell division</keyword>
<keyword evidence="6 10" id="KW-0175">Coiled coil</keyword>
<comment type="similarity">
    <text evidence="1 9">Belongs to the SPC25 family.</text>
</comment>
<comment type="caution">
    <text evidence="13">The sequence shown here is derived from an EMBL/GenBank/DDBJ whole genome shotgun (WGS) entry which is preliminary data.</text>
</comment>
<sequence length="246" mass="28352">MAKGLRVPKLDLAAVLASQNPQIDLRLESYENSTQSFLRAVSNYTQRAITEITNRKNAHLSDRKKLSERIQQIEAETNQCKIREIELIKVLDREQEEKKELEASVTAFKRQLAVFREKCSSVESEIEQQRAIAANLQRERSREQNLLNSHAARTAPELSESEAKLQCVIEGIEKDKLLVRFFNLYASSREQECSLVIDVSSRSYKVPTTTPYLPTLPILLDELNETRDVYTFVKNVRDAFKRVVEH</sequence>
<evidence type="ECO:0000256" key="7">
    <source>
        <dbReference type="ARBA" id="ARBA00023306"/>
    </source>
</evidence>
<dbReference type="GO" id="GO:0031262">
    <property type="term" value="C:Ndc80 complex"/>
    <property type="evidence" value="ECO:0007669"/>
    <property type="project" value="InterPro"/>
</dbReference>
<dbReference type="GeneID" id="72004517"/>
<evidence type="ECO:0000313" key="13">
    <source>
        <dbReference type="EMBL" id="TFY62391.1"/>
    </source>
</evidence>
<feature type="coiled-coil region" evidence="10">
    <location>
        <begin position="56"/>
        <end position="153"/>
    </location>
</feature>
<evidence type="ECO:0000256" key="10">
    <source>
        <dbReference type="SAM" id="Coils"/>
    </source>
</evidence>
<evidence type="ECO:0000313" key="12">
    <source>
        <dbReference type="EMBL" id="KAH9836719.1"/>
    </source>
</evidence>
<evidence type="ECO:0000256" key="6">
    <source>
        <dbReference type="ARBA" id="ARBA00023054"/>
    </source>
</evidence>
<dbReference type="STRING" id="34475.A0A4Y9YLN4"/>
<comment type="subcellular location">
    <subcellularLocation>
        <location evidence="9">Nucleus</location>
    </subcellularLocation>
    <subcellularLocation>
        <location evidence="9">Chromosome</location>
        <location evidence="9">Centromere</location>
        <location evidence="9">Kinetochore</location>
    </subcellularLocation>
</comment>
<keyword evidence="8 9" id="KW-0137">Centromere</keyword>
<protein>
    <recommendedName>
        <fullName evidence="9">Kinetochore protein SPC25</fullName>
    </recommendedName>
</protein>
<evidence type="ECO:0000313" key="14">
    <source>
        <dbReference type="Proteomes" id="UP000298390"/>
    </source>
</evidence>
<evidence type="ECO:0000256" key="3">
    <source>
        <dbReference type="ARBA" id="ARBA00022618"/>
    </source>
</evidence>
<gene>
    <name evidence="12" type="ORF">C8Q71DRAFT_759352</name>
    <name evidence="13" type="ORF">EVJ58_g3896</name>
</gene>
<keyword evidence="15" id="KW-1185">Reference proteome</keyword>
<evidence type="ECO:0000256" key="9">
    <source>
        <dbReference type="RuleBase" id="RU367150"/>
    </source>
</evidence>
<dbReference type="GO" id="GO:0005634">
    <property type="term" value="C:nucleus"/>
    <property type="evidence" value="ECO:0007669"/>
    <property type="project" value="UniProtKB-SubCell"/>
</dbReference>
<evidence type="ECO:0000256" key="1">
    <source>
        <dbReference type="ARBA" id="ARBA00006379"/>
    </source>
</evidence>
<reference evidence="12 15" key="2">
    <citation type="journal article" date="2021" name="Environ. Microbiol.">
        <title>Gene family expansions and transcriptome signatures uncover fungal adaptations to wood decay.</title>
        <authorList>
            <person name="Hage H."/>
            <person name="Miyauchi S."/>
            <person name="Viragh M."/>
            <person name="Drula E."/>
            <person name="Min B."/>
            <person name="Chaduli D."/>
            <person name="Navarro D."/>
            <person name="Favel A."/>
            <person name="Norest M."/>
            <person name="Lesage-Meessen L."/>
            <person name="Balint B."/>
            <person name="Merenyi Z."/>
            <person name="de Eugenio L."/>
            <person name="Morin E."/>
            <person name="Martinez A.T."/>
            <person name="Baldrian P."/>
            <person name="Stursova M."/>
            <person name="Martinez M.J."/>
            <person name="Novotny C."/>
            <person name="Magnuson J.K."/>
            <person name="Spatafora J.W."/>
            <person name="Maurice S."/>
            <person name="Pangilinan J."/>
            <person name="Andreopoulos W."/>
            <person name="LaButti K."/>
            <person name="Hundley H."/>
            <person name="Na H."/>
            <person name="Kuo A."/>
            <person name="Barry K."/>
            <person name="Lipzen A."/>
            <person name="Henrissat B."/>
            <person name="Riley R."/>
            <person name="Ahrendt S."/>
            <person name="Nagy L.G."/>
            <person name="Grigoriev I.V."/>
            <person name="Martin F."/>
            <person name="Rosso M.N."/>
        </authorList>
    </citation>
    <scope>NUCLEOTIDE SEQUENCE [LARGE SCALE GENOMIC DNA]</scope>
    <source>
        <strain evidence="12 15">CIRM-BRFM 1785</strain>
    </source>
</reference>
<evidence type="ECO:0000259" key="11">
    <source>
        <dbReference type="Pfam" id="PF08234"/>
    </source>
</evidence>
<evidence type="ECO:0000313" key="15">
    <source>
        <dbReference type="Proteomes" id="UP000814176"/>
    </source>
</evidence>
<dbReference type="Gene3D" id="3.30.457.50">
    <property type="entry name" value="Chromosome segregation protein Spc25"/>
    <property type="match status" value="1"/>
</dbReference>
<dbReference type="EMBL" id="JADCUA010000010">
    <property type="protein sequence ID" value="KAH9836719.1"/>
    <property type="molecule type" value="Genomic_DNA"/>
</dbReference>
<dbReference type="InterPro" id="IPR045143">
    <property type="entry name" value="Spc25"/>
</dbReference>
<name>A0A4Y9YLN4_9APHY</name>
<dbReference type="PANTHER" id="PTHR14281">
    <property type="entry name" value="KINETOCHORE PROTEIN SPC25-RELATED"/>
    <property type="match status" value="1"/>
</dbReference>
<feature type="domain" description="Chromosome segregation protein Spc25 C-terminal" evidence="11">
    <location>
        <begin position="172"/>
        <end position="241"/>
    </location>
</feature>
<evidence type="ECO:0000256" key="5">
    <source>
        <dbReference type="ARBA" id="ARBA00022838"/>
    </source>
</evidence>
<dbReference type="Proteomes" id="UP000298390">
    <property type="component" value="Unassembled WGS sequence"/>
</dbReference>
<keyword evidence="5 9" id="KW-0995">Kinetochore</keyword>
<comment type="function">
    <text evidence="9">Acts as a component of the essential kinetochore-associated NDC80 complex, which is required for chromosome segregation and spindle checkpoint activity.</text>
</comment>
<dbReference type="GO" id="GO:0007059">
    <property type="term" value="P:chromosome segregation"/>
    <property type="evidence" value="ECO:0007669"/>
    <property type="project" value="InterPro"/>
</dbReference>
<reference evidence="13 14" key="1">
    <citation type="submission" date="2019-01" db="EMBL/GenBank/DDBJ databases">
        <title>Genome sequencing of the rare red list fungi Fomitopsis rosea.</title>
        <authorList>
            <person name="Buettner E."/>
            <person name="Kellner H."/>
        </authorList>
    </citation>
    <scope>NUCLEOTIDE SEQUENCE [LARGE SCALE GENOMIC DNA]</scope>
    <source>
        <strain evidence="13 14">DSM 105464</strain>
    </source>
</reference>
<proteinExistence type="inferred from homology"/>
<dbReference type="EMBL" id="SEKV01000168">
    <property type="protein sequence ID" value="TFY62391.1"/>
    <property type="molecule type" value="Genomic_DNA"/>
</dbReference>
<organism evidence="13 14">
    <name type="scientific">Rhodofomes roseus</name>
    <dbReference type="NCBI Taxonomy" id="34475"/>
    <lineage>
        <taxon>Eukaryota</taxon>
        <taxon>Fungi</taxon>
        <taxon>Dikarya</taxon>
        <taxon>Basidiomycota</taxon>
        <taxon>Agaricomycotina</taxon>
        <taxon>Agaricomycetes</taxon>
        <taxon>Polyporales</taxon>
        <taxon>Rhodofomes</taxon>
    </lineage>
</organism>
<comment type="subunit">
    <text evidence="9">Component of the NDC80 complex.</text>
</comment>